<feature type="transmembrane region" description="Helical" evidence="2">
    <location>
        <begin position="271"/>
        <end position="295"/>
    </location>
</feature>
<keyword evidence="2" id="KW-0812">Transmembrane</keyword>
<evidence type="ECO:0000259" key="3">
    <source>
        <dbReference type="Pfam" id="PF20152"/>
    </source>
</evidence>
<dbReference type="InterPro" id="IPR045339">
    <property type="entry name" value="DUF6534"/>
</dbReference>
<dbReference type="PANTHER" id="PTHR40465:SF1">
    <property type="entry name" value="DUF6534 DOMAIN-CONTAINING PROTEIN"/>
    <property type="match status" value="1"/>
</dbReference>
<reference evidence="5" key="1">
    <citation type="submission" date="2014-04" db="EMBL/GenBank/DDBJ databases">
        <title>Evolutionary Origins and Diversification of the Mycorrhizal Mutualists.</title>
        <authorList>
            <consortium name="DOE Joint Genome Institute"/>
            <consortium name="Mycorrhizal Genomics Consortium"/>
            <person name="Kohler A."/>
            <person name="Kuo A."/>
            <person name="Nagy L.G."/>
            <person name="Floudas D."/>
            <person name="Copeland A."/>
            <person name="Barry K.W."/>
            <person name="Cichocki N."/>
            <person name="Veneault-Fourrey C."/>
            <person name="LaButti K."/>
            <person name="Lindquist E.A."/>
            <person name="Lipzen A."/>
            <person name="Lundell T."/>
            <person name="Morin E."/>
            <person name="Murat C."/>
            <person name="Riley R."/>
            <person name="Ohm R."/>
            <person name="Sun H."/>
            <person name="Tunlid A."/>
            <person name="Henrissat B."/>
            <person name="Grigoriev I.V."/>
            <person name="Hibbett D.S."/>
            <person name="Martin F."/>
        </authorList>
    </citation>
    <scope>NUCLEOTIDE SEQUENCE [LARGE SCALE GENOMIC DNA]</scope>
    <source>
        <strain evidence="5">FD-334 SS-4</strain>
    </source>
</reference>
<dbReference type="Proteomes" id="UP000054270">
    <property type="component" value="Unassembled WGS sequence"/>
</dbReference>
<feature type="compositionally biased region" description="Polar residues" evidence="1">
    <location>
        <begin position="304"/>
        <end position="318"/>
    </location>
</feature>
<dbReference type="Pfam" id="PF20152">
    <property type="entry name" value="DUF6534"/>
    <property type="match status" value="1"/>
</dbReference>
<feature type="transmembrane region" description="Helical" evidence="2">
    <location>
        <begin position="242"/>
        <end position="265"/>
    </location>
</feature>
<dbReference type="EMBL" id="KN817575">
    <property type="protein sequence ID" value="KJA19685.1"/>
    <property type="molecule type" value="Genomic_DNA"/>
</dbReference>
<organism evidence="4 5">
    <name type="scientific">Hypholoma sublateritium (strain FD-334 SS-4)</name>
    <dbReference type="NCBI Taxonomy" id="945553"/>
    <lineage>
        <taxon>Eukaryota</taxon>
        <taxon>Fungi</taxon>
        <taxon>Dikarya</taxon>
        <taxon>Basidiomycota</taxon>
        <taxon>Agaricomycotina</taxon>
        <taxon>Agaricomycetes</taxon>
        <taxon>Agaricomycetidae</taxon>
        <taxon>Agaricales</taxon>
        <taxon>Agaricineae</taxon>
        <taxon>Strophariaceae</taxon>
        <taxon>Hypholoma</taxon>
    </lineage>
</organism>
<sequence>MIYTSPPVSNVLDTTPTTGEQDRSLPVLQLLACSFAATLLWGVACAQFLHYLLHVQRMPNHSKPILFLVRSSFGRYVLYSNQTGKTIHIWIASTVHSVLMTTGIWKLIDASAHSVEIRLEVPPIELLVSFILRTVVTVSTEAYFSLRLYRLGGFRKRISFFLLPLLLLQIVGGLVYLVYINEKSRRYTIIKVLQMAIIAASGAADIVICIAKSAQLWRRYLSSQQSGAQIERRLDIIVRKSIFLSLNTGSWTAVISIVVLILLITQPHSSLYLAISFLIAPLQCITFLASISFLYSVRRHRNESPATTSNNGDNTFDSRSADPVPISENHPSSRTAQEGHIRMTNVLHLPKQSQDISSVGLHVVGNSGDVHRQPT</sequence>
<dbReference type="AlphaFoldDB" id="A0A0D2PI48"/>
<evidence type="ECO:0000313" key="4">
    <source>
        <dbReference type="EMBL" id="KJA19685.1"/>
    </source>
</evidence>
<dbReference type="PANTHER" id="PTHR40465">
    <property type="entry name" value="CHROMOSOME 1, WHOLE GENOME SHOTGUN SEQUENCE"/>
    <property type="match status" value="1"/>
</dbReference>
<dbReference type="OMA" id="INNIMIA"/>
<feature type="transmembrane region" description="Helical" evidence="2">
    <location>
        <begin position="192"/>
        <end position="211"/>
    </location>
</feature>
<feature type="region of interest" description="Disordered" evidence="1">
    <location>
        <begin position="303"/>
        <end position="337"/>
    </location>
</feature>
<keyword evidence="2" id="KW-1133">Transmembrane helix</keyword>
<name>A0A0D2PI48_HYPSF</name>
<keyword evidence="2" id="KW-0472">Membrane</keyword>
<evidence type="ECO:0000256" key="2">
    <source>
        <dbReference type="SAM" id="Phobius"/>
    </source>
</evidence>
<evidence type="ECO:0000313" key="5">
    <source>
        <dbReference type="Proteomes" id="UP000054270"/>
    </source>
</evidence>
<feature type="transmembrane region" description="Helical" evidence="2">
    <location>
        <begin position="158"/>
        <end position="180"/>
    </location>
</feature>
<feature type="domain" description="DUF6534" evidence="3">
    <location>
        <begin position="203"/>
        <end position="290"/>
    </location>
</feature>
<proteinExistence type="predicted"/>
<evidence type="ECO:0000256" key="1">
    <source>
        <dbReference type="SAM" id="MobiDB-lite"/>
    </source>
</evidence>
<accession>A0A0D2PI48</accession>
<gene>
    <name evidence="4" type="ORF">HYPSUDRAFT_89271</name>
</gene>
<protein>
    <recommendedName>
        <fullName evidence="3">DUF6534 domain-containing protein</fullName>
    </recommendedName>
</protein>
<keyword evidence="5" id="KW-1185">Reference proteome</keyword>
<feature type="transmembrane region" description="Helical" evidence="2">
    <location>
        <begin position="27"/>
        <end position="53"/>
    </location>
</feature>